<comment type="caution">
    <text evidence="2">The sequence shown here is derived from an EMBL/GenBank/DDBJ whole genome shotgun (WGS) entry which is preliminary data.</text>
</comment>
<feature type="compositionally biased region" description="Low complexity" evidence="1">
    <location>
        <begin position="218"/>
        <end position="231"/>
    </location>
</feature>
<feature type="compositionally biased region" description="Low complexity" evidence="1">
    <location>
        <begin position="54"/>
        <end position="66"/>
    </location>
</feature>
<dbReference type="AlphaFoldDB" id="A0AAV9UTX9"/>
<feature type="compositionally biased region" description="Polar residues" evidence="1">
    <location>
        <begin position="33"/>
        <end position="53"/>
    </location>
</feature>
<accession>A0AAV9UTX9</accession>
<feature type="compositionally biased region" description="Basic residues" evidence="1">
    <location>
        <begin position="621"/>
        <end position="632"/>
    </location>
</feature>
<feature type="region of interest" description="Disordered" evidence="1">
    <location>
        <begin position="601"/>
        <end position="633"/>
    </location>
</feature>
<feature type="compositionally biased region" description="Polar residues" evidence="1">
    <location>
        <begin position="149"/>
        <end position="178"/>
    </location>
</feature>
<sequence>MPPSKRRHQKEPPSEQPSRTEATSPSPKRHQRIQGTSHRSAGNPHLPSQQRGATPTSPRLSSSPLPEVAQADEPSTLTPTPDRETSSNMDPPRGQESRNDDDEPNSNRRSRRIADIGTRGRRPRVPVDDDSNTALGRGTADIPPRNQDPPLQQALSSGTPPGHMSPSTSFGGASTADTSHAVERLSLEDPDLWGGISEAEMRRQISMLTAMERRIGSHDSSSTPSPQLSTSAQVRTNPPHGSADASPGTPDLGFFSPPPASPQTFGSRRLYIPGSSNYRVPAQQSSHTSWRHPGVETPPGPQSSGGSGPVGTSSSSNIIGGPNQNSRSAPPVFGYTGPAHSHHQASFVNNPTIAGGIGNSTTQGAINPNPLPPSGFSRGAHEPGQHPATNNPLMSAYPSPPPHHISAFEELRQYEARRSDQSQHSRPPGGSIFGPGFNTSQGLSGSRNSSTTGVSPGHPPPLFPLLSFERSHSEPTVRAGTSPRPTPSQINKGKFPVDHYPSMFGPIPPLPRPSTGRSSHSRGCTSSSHFPGHSSRNDRTFRYSNSKGYYEANVPAAYFMNNPNTKPLSTTDPFFKNYPSDPNEMIVIGGGPGAGAVVVARQPTPEIRLDEPEKESERRSKQAQKKQDWKKRKPEELDRFWHHKYRSRPDVSSDYMDYGWDDYDDMDPDDLMALTGMRLSSARSSKKEAQRQLKALGREARKEQVDLEEELFGSIWGPMQRDEEKPKDEKKSGRGEQKKKKKNATPDT</sequence>
<feature type="compositionally biased region" description="Low complexity" evidence="1">
    <location>
        <begin position="514"/>
        <end position="529"/>
    </location>
</feature>
<reference evidence="2 3" key="1">
    <citation type="submission" date="2019-10" db="EMBL/GenBank/DDBJ databases">
        <authorList>
            <person name="Palmer J.M."/>
        </authorList>
    </citation>
    <scope>NUCLEOTIDE SEQUENCE [LARGE SCALE GENOMIC DNA]</scope>
    <source>
        <strain evidence="2 3">TWF696</strain>
    </source>
</reference>
<evidence type="ECO:0000313" key="2">
    <source>
        <dbReference type="EMBL" id="KAK6349426.1"/>
    </source>
</evidence>
<evidence type="ECO:0000313" key="3">
    <source>
        <dbReference type="Proteomes" id="UP001375240"/>
    </source>
</evidence>
<protein>
    <submittedName>
        <fullName evidence="2">Uncharacterized protein</fullName>
    </submittedName>
</protein>
<dbReference type="EMBL" id="JAVHNQ010000004">
    <property type="protein sequence ID" value="KAK6349426.1"/>
    <property type="molecule type" value="Genomic_DNA"/>
</dbReference>
<feature type="compositionally biased region" description="Basic and acidic residues" evidence="1">
    <location>
        <begin position="685"/>
        <end position="705"/>
    </location>
</feature>
<feature type="compositionally biased region" description="Basic and acidic residues" evidence="1">
    <location>
        <begin position="406"/>
        <end position="423"/>
    </location>
</feature>
<proteinExistence type="predicted"/>
<feature type="compositionally biased region" description="Polar residues" evidence="1">
    <location>
        <begin position="274"/>
        <end position="288"/>
    </location>
</feature>
<keyword evidence="3" id="KW-1185">Reference proteome</keyword>
<gene>
    <name evidence="2" type="ORF">TWF696_005710</name>
</gene>
<feature type="compositionally biased region" description="Polar residues" evidence="1">
    <location>
        <begin position="16"/>
        <end position="26"/>
    </location>
</feature>
<dbReference type="Proteomes" id="UP001375240">
    <property type="component" value="Unassembled WGS sequence"/>
</dbReference>
<name>A0AAV9UTX9_9PEZI</name>
<feature type="compositionally biased region" description="Basic and acidic residues" evidence="1">
    <location>
        <begin position="607"/>
        <end position="620"/>
    </location>
</feature>
<feature type="region of interest" description="Disordered" evidence="1">
    <location>
        <begin position="678"/>
        <end position="748"/>
    </location>
</feature>
<feature type="compositionally biased region" description="Basic and acidic residues" evidence="1">
    <location>
        <begin position="720"/>
        <end position="736"/>
    </location>
</feature>
<feature type="compositionally biased region" description="Polar residues" evidence="1">
    <location>
        <begin position="437"/>
        <end position="454"/>
    </location>
</feature>
<feature type="region of interest" description="Disordered" evidence="1">
    <location>
        <begin position="1"/>
        <end position="541"/>
    </location>
</feature>
<feature type="compositionally biased region" description="Basic residues" evidence="1">
    <location>
        <begin position="737"/>
        <end position="748"/>
    </location>
</feature>
<organism evidence="2 3">
    <name type="scientific">Orbilia brochopaga</name>
    <dbReference type="NCBI Taxonomy" id="3140254"/>
    <lineage>
        <taxon>Eukaryota</taxon>
        <taxon>Fungi</taxon>
        <taxon>Dikarya</taxon>
        <taxon>Ascomycota</taxon>
        <taxon>Pezizomycotina</taxon>
        <taxon>Orbiliomycetes</taxon>
        <taxon>Orbiliales</taxon>
        <taxon>Orbiliaceae</taxon>
        <taxon>Orbilia</taxon>
    </lineage>
</organism>
<evidence type="ECO:0000256" key="1">
    <source>
        <dbReference type="SAM" id="MobiDB-lite"/>
    </source>
</evidence>